<dbReference type="Gene3D" id="3.10.110.10">
    <property type="entry name" value="Ubiquitin Conjugating Enzyme"/>
    <property type="match status" value="1"/>
</dbReference>
<dbReference type="AlphaFoldDB" id="A0A9R1XJG7"/>
<keyword evidence="1" id="KW-0472">Membrane</keyword>
<reference evidence="2 3" key="1">
    <citation type="journal article" date="2017" name="Nat. Commun.">
        <title>Genome assembly with in vitro proximity ligation data and whole-genome triplication in lettuce.</title>
        <authorList>
            <person name="Reyes-Chin-Wo S."/>
            <person name="Wang Z."/>
            <person name="Yang X."/>
            <person name="Kozik A."/>
            <person name="Arikit S."/>
            <person name="Song C."/>
            <person name="Xia L."/>
            <person name="Froenicke L."/>
            <person name="Lavelle D.O."/>
            <person name="Truco M.J."/>
            <person name="Xia R."/>
            <person name="Zhu S."/>
            <person name="Xu C."/>
            <person name="Xu H."/>
            <person name="Xu X."/>
            <person name="Cox K."/>
            <person name="Korf I."/>
            <person name="Meyers B.C."/>
            <person name="Michelmore R.W."/>
        </authorList>
    </citation>
    <scope>NUCLEOTIDE SEQUENCE [LARGE SCALE GENOMIC DNA]</scope>
    <source>
        <strain evidence="3">cv. Salinas</strain>
        <tissue evidence="2">Seedlings</tissue>
    </source>
</reference>
<comment type="caution">
    <text evidence="2">The sequence shown here is derived from an EMBL/GenBank/DDBJ whole genome shotgun (WGS) entry which is preliminary data.</text>
</comment>
<proteinExistence type="predicted"/>
<name>A0A9R1XJG7_LACSA</name>
<dbReference type="InterPro" id="IPR016135">
    <property type="entry name" value="UBQ-conjugating_enzyme/RWD"/>
</dbReference>
<evidence type="ECO:0000313" key="2">
    <source>
        <dbReference type="EMBL" id="KAJ0209957.1"/>
    </source>
</evidence>
<protein>
    <recommendedName>
        <fullName evidence="4">UBC core domain-containing protein</fullName>
    </recommendedName>
</protein>
<gene>
    <name evidence="2" type="ORF">LSAT_V11C400222630</name>
</gene>
<keyword evidence="1" id="KW-0812">Transmembrane</keyword>
<evidence type="ECO:0000256" key="1">
    <source>
        <dbReference type="SAM" id="Phobius"/>
    </source>
</evidence>
<evidence type="ECO:0000313" key="3">
    <source>
        <dbReference type="Proteomes" id="UP000235145"/>
    </source>
</evidence>
<evidence type="ECO:0008006" key="4">
    <source>
        <dbReference type="Google" id="ProtNLM"/>
    </source>
</evidence>
<sequence length="88" mass="10257">MFQLIPRSFRLLEELKRGEKGIDDRTVSYGMDDVDDVYMQSWTGTIIGPSHIIFLNSLLFCCYINFYFILSTCKFYINLIALHISDCS</sequence>
<dbReference type="SUPFAM" id="SSF54495">
    <property type="entry name" value="UBC-like"/>
    <property type="match status" value="1"/>
</dbReference>
<dbReference type="Proteomes" id="UP000235145">
    <property type="component" value="Unassembled WGS sequence"/>
</dbReference>
<keyword evidence="1" id="KW-1133">Transmembrane helix</keyword>
<keyword evidence="3" id="KW-1185">Reference proteome</keyword>
<dbReference type="EMBL" id="NBSK02000004">
    <property type="protein sequence ID" value="KAJ0209957.1"/>
    <property type="molecule type" value="Genomic_DNA"/>
</dbReference>
<feature type="transmembrane region" description="Helical" evidence="1">
    <location>
        <begin position="46"/>
        <end position="70"/>
    </location>
</feature>
<accession>A0A9R1XJG7</accession>
<organism evidence="2 3">
    <name type="scientific">Lactuca sativa</name>
    <name type="common">Garden lettuce</name>
    <dbReference type="NCBI Taxonomy" id="4236"/>
    <lineage>
        <taxon>Eukaryota</taxon>
        <taxon>Viridiplantae</taxon>
        <taxon>Streptophyta</taxon>
        <taxon>Embryophyta</taxon>
        <taxon>Tracheophyta</taxon>
        <taxon>Spermatophyta</taxon>
        <taxon>Magnoliopsida</taxon>
        <taxon>eudicotyledons</taxon>
        <taxon>Gunneridae</taxon>
        <taxon>Pentapetalae</taxon>
        <taxon>asterids</taxon>
        <taxon>campanulids</taxon>
        <taxon>Asterales</taxon>
        <taxon>Asteraceae</taxon>
        <taxon>Cichorioideae</taxon>
        <taxon>Cichorieae</taxon>
        <taxon>Lactucinae</taxon>
        <taxon>Lactuca</taxon>
    </lineage>
</organism>